<keyword evidence="1" id="KW-0472">Membrane</keyword>
<dbReference type="HOGENOM" id="CLU_018552_9_3_1"/>
<evidence type="ECO:0000256" key="1">
    <source>
        <dbReference type="SAM" id="Phobius"/>
    </source>
</evidence>
<evidence type="ECO:0008006" key="4">
    <source>
        <dbReference type="Google" id="ProtNLM"/>
    </source>
</evidence>
<organism evidence="2 3">
    <name type="scientific">Paxillus rubicundulus Ve08.2h10</name>
    <dbReference type="NCBI Taxonomy" id="930991"/>
    <lineage>
        <taxon>Eukaryota</taxon>
        <taxon>Fungi</taxon>
        <taxon>Dikarya</taxon>
        <taxon>Basidiomycota</taxon>
        <taxon>Agaricomycotina</taxon>
        <taxon>Agaricomycetes</taxon>
        <taxon>Agaricomycetidae</taxon>
        <taxon>Boletales</taxon>
        <taxon>Paxilineae</taxon>
        <taxon>Paxillaceae</taxon>
        <taxon>Paxillus</taxon>
    </lineage>
</organism>
<gene>
    <name evidence="2" type="ORF">PAXRUDRAFT_132027</name>
</gene>
<proteinExistence type="predicted"/>
<dbReference type="AlphaFoldDB" id="A0A0D0DLI1"/>
<name>A0A0D0DLI1_9AGAM</name>
<dbReference type="EMBL" id="KN824859">
    <property type="protein sequence ID" value="KIK99442.1"/>
    <property type="molecule type" value="Genomic_DNA"/>
</dbReference>
<dbReference type="OrthoDB" id="2499472at2759"/>
<keyword evidence="3" id="KW-1185">Reference proteome</keyword>
<accession>A0A0D0DLI1</accession>
<dbReference type="InParanoid" id="A0A0D0DLI1"/>
<evidence type="ECO:0000313" key="2">
    <source>
        <dbReference type="EMBL" id="KIK99442.1"/>
    </source>
</evidence>
<protein>
    <recommendedName>
        <fullName evidence="4">DDE Tnp4 domain-containing protein</fullName>
    </recommendedName>
</protein>
<dbReference type="Proteomes" id="UP000054538">
    <property type="component" value="Unassembled WGS sequence"/>
</dbReference>
<reference evidence="2 3" key="1">
    <citation type="submission" date="2014-04" db="EMBL/GenBank/DDBJ databases">
        <authorList>
            <consortium name="DOE Joint Genome Institute"/>
            <person name="Kuo A."/>
            <person name="Kohler A."/>
            <person name="Jargeat P."/>
            <person name="Nagy L.G."/>
            <person name="Floudas D."/>
            <person name="Copeland A."/>
            <person name="Barry K.W."/>
            <person name="Cichocki N."/>
            <person name="Veneault-Fourrey C."/>
            <person name="LaButti K."/>
            <person name="Lindquist E.A."/>
            <person name="Lipzen A."/>
            <person name="Lundell T."/>
            <person name="Morin E."/>
            <person name="Murat C."/>
            <person name="Sun H."/>
            <person name="Tunlid A."/>
            <person name="Henrissat B."/>
            <person name="Grigoriev I.V."/>
            <person name="Hibbett D.S."/>
            <person name="Martin F."/>
            <person name="Nordberg H.P."/>
            <person name="Cantor M.N."/>
            <person name="Hua S.X."/>
        </authorList>
    </citation>
    <scope>NUCLEOTIDE SEQUENCE [LARGE SCALE GENOMIC DNA]</scope>
    <source>
        <strain evidence="2 3">Ve08.2h10</strain>
    </source>
</reference>
<feature type="transmembrane region" description="Helical" evidence="1">
    <location>
        <begin position="27"/>
        <end position="47"/>
    </location>
</feature>
<keyword evidence="1" id="KW-1133">Transmembrane helix</keyword>
<keyword evidence="1" id="KW-0812">Transmembrane</keyword>
<feature type="non-terminal residue" evidence="2">
    <location>
        <position position="1"/>
    </location>
</feature>
<evidence type="ECO:0000313" key="3">
    <source>
        <dbReference type="Proteomes" id="UP000054538"/>
    </source>
</evidence>
<sequence length="104" mass="12433">EHAFVALEGHFQSLHELHLWLQKEEDLYIAIYWVECCLILHNMIIWFEARRQGEMRETMEWAIAEGQWPDNERGECICMNQGGGTEGQQFHAYLIQRLFDEHNI</sequence>
<reference evidence="3" key="2">
    <citation type="submission" date="2015-01" db="EMBL/GenBank/DDBJ databases">
        <title>Evolutionary Origins and Diversification of the Mycorrhizal Mutualists.</title>
        <authorList>
            <consortium name="DOE Joint Genome Institute"/>
            <consortium name="Mycorrhizal Genomics Consortium"/>
            <person name="Kohler A."/>
            <person name="Kuo A."/>
            <person name="Nagy L.G."/>
            <person name="Floudas D."/>
            <person name="Copeland A."/>
            <person name="Barry K.W."/>
            <person name="Cichocki N."/>
            <person name="Veneault-Fourrey C."/>
            <person name="LaButti K."/>
            <person name="Lindquist E.A."/>
            <person name="Lipzen A."/>
            <person name="Lundell T."/>
            <person name="Morin E."/>
            <person name="Murat C."/>
            <person name="Riley R."/>
            <person name="Ohm R."/>
            <person name="Sun H."/>
            <person name="Tunlid A."/>
            <person name="Henrissat B."/>
            <person name="Grigoriev I.V."/>
            <person name="Hibbett D.S."/>
            <person name="Martin F."/>
        </authorList>
    </citation>
    <scope>NUCLEOTIDE SEQUENCE [LARGE SCALE GENOMIC DNA]</scope>
    <source>
        <strain evidence="3">Ve08.2h10</strain>
    </source>
</reference>